<feature type="transmembrane region" description="Helical" evidence="6">
    <location>
        <begin position="128"/>
        <end position="148"/>
    </location>
</feature>
<evidence type="ECO:0000256" key="4">
    <source>
        <dbReference type="ARBA" id="ARBA00022989"/>
    </source>
</evidence>
<keyword evidence="5 6" id="KW-0472">Membrane</keyword>
<dbReference type="PROSITE" id="PS50850">
    <property type="entry name" value="MFS"/>
    <property type="match status" value="1"/>
</dbReference>
<dbReference type="InterPro" id="IPR036259">
    <property type="entry name" value="MFS_trans_sf"/>
</dbReference>
<dbReference type="Pfam" id="PF07690">
    <property type="entry name" value="MFS_1"/>
    <property type="match status" value="1"/>
</dbReference>
<sequence>MPILIYVLALAAFAQGTSEFMLAGLLTDISTDLDVSPAVAGTLTSAFAAGMVVGAPLMAAFGARLPARRSLVILLLVFVSVHAVGAFAESFELLLATRVVAALANAGFLAIALGTVRRVVPIAAVTRAVSVLLAGTTLAAIAGVPAGAALAEASGWRSTFWGVAVLCVPAIVGLLLDRSLRLSGVGPRFDVRVELAELRRWPVLGVVVLAMLVNAGTFGVFTYLGLIGEESGLEGAAIPLLLAAFGVGSFLGVSATARWAGVRERLWVVAGSVLLAMVWAVFAAVSSVSWGIVVMAAVGGIVSFAVGATLIGRIVREATNAPVMGGAYATAALNMGALAGPLAAGAALVAFGPAGVLGVGAVLALCAAVLSTFAIARRP</sequence>
<evidence type="ECO:0000256" key="1">
    <source>
        <dbReference type="ARBA" id="ARBA00004651"/>
    </source>
</evidence>
<feature type="transmembrane region" description="Helical" evidence="6">
    <location>
        <begin position="160"/>
        <end position="180"/>
    </location>
</feature>
<keyword evidence="3 6" id="KW-0812">Transmembrane</keyword>
<organism evidence="8 9">
    <name type="scientific">Agrococcus versicolor</name>
    <dbReference type="NCBI Taxonomy" id="501482"/>
    <lineage>
        <taxon>Bacteria</taxon>
        <taxon>Bacillati</taxon>
        <taxon>Actinomycetota</taxon>
        <taxon>Actinomycetes</taxon>
        <taxon>Micrococcales</taxon>
        <taxon>Microbacteriaceae</taxon>
        <taxon>Agrococcus</taxon>
    </lineage>
</organism>
<gene>
    <name evidence="8" type="ORF">GCM10009846_01380</name>
</gene>
<dbReference type="InterPro" id="IPR050189">
    <property type="entry name" value="MFS_Efflux_Transporters"/>
</dbReference>
<name>A0ABN3AIX7_9MICO</name>
<accession>A0ABN3AIX7</accession>
<dbReference type="CDD" id="cd17324">
    <property type="entry name" value="MFS_NepI_like"/>
    <property type="match status" value="1"/>
</dbReference>
<evidence type="ECO:0000256" key="5">
    <source>
        <dbReference type="ARBA" id="ARBA00023136"/>
    </source>
</evidence>
<protein>
    <submittedName>
        <fullName evidence="8">MFS transporter</fullName>
    </submittedName>
</protein>
<evidence type="ECO:0000313" key="8">
    <source>
        <dbReference type="EMBL" id="GAA2170559.1"/>
    </source>
</evidence>
<feature type="transmembrane region" description="Helical" evidence="6">
    <location>
        <begin position="201"/>
        <end position="224"/>
    </location>
</feature>
<comment type="subcellular location">
    <subcellularLocation>
        <location evidence="1">Cell membrane</location>
        <topology evidence="1">Multi-pass membrane protein</topology>
    </subcellularLocation>
</comment>
<keyword evidence="9" id="KW-1185">Reference proteome</keyword>
<feature type="transmembrane region" description="Helical" evidence="6">
    <location>
        <begin position="38"/>
        <end position="59"/>
    </location>
</feature>
<feature type="transmembrane region" description="Helical" evidence="6">
    <location>
        <begin position="327"/>
        <end position="351"/>
    </location>
</feature>
<feature type="domain" description="Major facilitator superfamily (MFS) profile" evidence="7">
    <location>
        <begin position="4"/>
        <end position="379"/>
    </location>
</feature>
<feature type="transmembrane region" description="Helical" evidence="6">
    <location>
        <begin position="71"/>
        <end position="88"/>
    </location>
</feature>
<dbReference type="SUPFAM" id="SSF103473">
    <property type="entry name" value="MFS general substrate transporter"/>
    <property type="match status" value="1"/>
</dbReference>
<feature type="transmembrane region" description="Helical" evidence="6">
    <location>
        <begin position="357"/>
        <end position="376"/>
    </location>
</feature>
<comment type="caution">
    <text evidence="8">The sequence shown here is derived from an EMBL/GenBank/DDBJ whole genome shotgun (WGS) entry which is preliminary data.</text>
</comment>
<evidence type="ECO:0000256" key="2">
    <source>
        <dbReference type="ARBA" id="ARBA00022475"/>
    </source>
</evidence>
<reference evidence="8 9" key="1">
    <citation type="journal article" date="2019" name="Int. J. Syst. Evol. Microbiol.">
        <title>The Global Catalogue of Microorganisms (GCM) 10K type strain sequencing project: providing services to taxonomists for standard genome sequencing and annotation.</title>
        <authorList>
            <consortium name="The Broad Institute Genomics Platform"/>
            <consortium name="The Broad Institute Genome Sequencing Center for Infectious Disease"/>
            <person name="Wu L."/>
            <person name="Ma J."/>
        </authorList>
    </citation>
    <scope>NUCLEOTIDE SEQUENCE [LARGE SCALE GENOMIC DNA]</scope>
    <source>
        <strain evidence="8 9">JCM 16026</strain>
    </source>
</reference>
<dbReference type="PANTHER" id="PTHR43124">
    <property type="entry name" value="PURINE EFFLUX PUMP PBUE"/>
    <property type="match status" value="1"/>
</dbReference>
<feature type="transmembrane region" description="Helical" evidence="6">
    <location>
        <begin position="292"/>
        <end position="315"/>
    </location>
</feature>
<feature type="transmembrane region" description="Helical" evidence="6">
    <location>
        <begin position="266"/>
        <end position="286"/>
    </location>
</feature>
<feature type="transmembrane region" description="Helical" evidence="6">
    <location>
        <begin position="94"/>
        <end position="116"/>
    </location>
</feature>
<evidence type="ECO:0000256" key="6">
    <source>
        <dbReference type="SAM" id="Phobius"/>
    </source>
</evidence>
<dbReference type="Gene3D" id="1.20.1250.20">
    <property type="entry name" value="MFS general substrate transporter like domains"/>
    <property type="match status" value="2"/>
</dbReference>
<dbReference type="InterPro" id="IPR011701">
    <property type="entry name" value="MFS"/>
</dbReference>
<evidence type="ECO:0000256" key="3">
    <source>
        <dbReference type="ARBA" id="ARBA00022692"/>
    </source>
</evidence>
<keyword evidence="2" id="KW-1003">Cell membrane</keyword>
<proteinExistence type="predicted"/>
<dbReference type="EMBL" id="BAAAQT010000001">
    <property type="protein sequence ID" value="GAA2170559.1"/>
    <property type="molecule type" value="Genomic_DNA"/>
</dbReference>
<evidence type="ECO:0000313" key="9">
    <source>
        <dbReference type="Proteomes" id="UP001501599"/>
    </source>
</evidence>
<dbReference type="Proteomes" id="UP001501599">
    <property type="component" value="Unassembled WGS sequence"/>
</dbReference>
<evidence type="ECO:0000259" key="7">
    <source>
        <dbReference type="PROSITE" id="PS50850"/>
    </source>
</evidence>
<dbReference type="PANTHER" id="PTHR43124:SF3">
    <property type="entry name" value="CHLORAMPHENICOL EFFLUX PUMP RV0191"/>
    <property type="match status" value="1"/>
</dbReference>
<dbReference type="InterPro" id="IPR020846">
    <property type="entry name" value="MFS_dom"/>
</dbReference>
<feature type="transmembrane region" description="Helical" evidence="6">
    <location>
        <begin position="236"/>
        <end position="254"/>
    </location>
</feature>
<dbReference type="RefSeq" id="WP_344339299.1">
    <property type="nucleotide sequence ID" value="NZ_BAAAQT010000001.1"/>
</dbReference>
<keyword evidence="4 6" id="KW-1133">Transmembrane helix</keyword>